<keyword evidence="1" id="KW-1133">Transmembrane helix</keyword>
<sequence length="171" mass="19175">MTGKTHASCGLLVGAWTTQYYQTDIFTTVTVMCLATMASLLPDICHMRSKIGRRLKLISFIIRLLFGHRTFTHSLIFVFLIASALVLIHSPLYYLVSIIGGLLSHVILDMLTPRGVQLFYPLPQNIHFPITVKTGGWMDLSLATALTVGAAYTLFQPAFEDFFFYIGKYFA</sequence>
<evidence type="ECO:0000313" key="2">
    <source>
        <dbReference type="EMBL" id="QEX38369.1"/>
    </source>
</evidence>
<dbReference type="PANTHER" id="PTHR35531">
    <property type="entry name" value="INNER MEMBRANE PROTEIN YBCI-RELATED"/>
    <property type="match status" value="1"/>
</dbReference>
<gene>
    <name evidence="2" type="ORF">FO454_05345</name>
</gene>
<evidence type="ECO:0000256" key="1">
    <source>
        <dbReference type="SAM" id="Phobius"/>
    </source>
</evidence>
<feature type="transmembrane region" description="Helical" evidence="1">
    <location>
        <begin position="66"/>
        <end position="86"/>
    </location>
</feature>
<keyword evidence="2" id="KW-0378">Hydrolase</keyword>
<dbReference type="Pfam" id="PF04307">
    <property type="entry name" value="YdjM"/>
    <property type="match status" value="1"/>
</dbReference>
<dbReference type="InterPro" id="IPR007404">
    <property type="entry name" value="YdjM-like"/>
</dbReference>
<keyword evidence="1" id="KW-0472">Membrane</keyword>
<dbReference type="EMBL" id="CP041722">
    <property type="protein sequence ID" value="QEX38369.1"/>
    <property type="molecule type" value="Genomic_DNA"/>
</dbReference>
<dbReference type="RefSeq" id="WP_002478924.1">
    <property type="nucleotide sequence ID" value="NZ_CP014023.2"/>
</dbReference>
<feature type="transmembrane region" description="Helical" evidence="1">
    <location>
        <begin position="92"/>
        <end position="111"/>
    </location>
</feature>
<reference evidence="2 3" key="1">
    <citation type="submission" date="2019-07" db="EMBL/GenBank/DDBJ databases">
        <title>Comparative genome analysis of staphylococcus lugdunensis shows clonal complex-dependent diversity of the putative virulence factor, ess/type vii locus.</title>
        <authorList>
            <person name="Lebeurre J."/>
            <person name="Dahyot S."/>
            <person name="Diene S."/>
            <person name="Paulay A."/>
            <person name="Aubourg M."/>
            <person name="Argemi X."/>
            <person name="Giard J.-C."/>
            <person name="Tournier I."/>
            <person name="Francois P."/>
            <person name="Pestel-Caron M."/>
        </authorList>
    </citation>
    <scope>NUCLEOTIDE SEQUENCE [LARGE SCALE GENOMIC DNA]</scope>
    <source>
        <strain evidence="2 3">SL13</strain>
    </source>
</reference>
<dbReference type="PANTHER" id="PTHR35531:SF1">
    <property type="entry name" value="INNER MEMBRANE PROTEIN YBCI-RELATED"/>
    <property type="match status" value="1"/>
</dbReference>
<evidence type="ECO:0000313" key="3">
    <source>
        <dbReference type="Proteomes" id="UP000325462"/>
    </source>
</evidence>
<proteinExistence type="predicted"/>
<protein>
    <submittedName>
        <fullName evidence="2">Metal-dependent hydrolase</fullName>
    </submittedName>
</protein>
<accession>A0ABX6BUW8</accession>
<feature type="transmembrane region" description="Helical" evidence="1">
    <location>
        <begin position="25"/>
        <end position="45"/>
    </location>
</feature>
<name>A0ABX6BUW8_STALU</name>
<dbReference type="Proteomes" id="UP000325462">
    <property type="component" value="Chromosome"/>
</dbReference>
<keyword evidence="1" id="KW-0812">Transmembrane</keyword>
<dbReference type="GO" id="GO:0016787">
    <property type="term" value="F:hydrolase activity"/>
    <property type="evidence" value="ECO:0007669"/>
    <property type="project" value="UniProtKB-KW"/>
</dbReference>
<organism evidence="2 3">
    <name type="scientific">Staphylococcus lugdunensis</name>
    <dbReference type="NCBI Taxonomy" id="28035"/>
    <lineage>
        <taxon>Bacteria</taxon>
        <taxon>Bacillati</taxon>
        <taxon>Bacillota</taxon>
        <taxon>Bacilli</taxon>
        <taxon>Bacillales</taxon>
        <taxon>Staphylococcaceae</taxon>
        <taxon>Staphylococcus</taxon>
    </lineage>
</organism>
<keyword evidence="3" id="KW-1185">Reference proteome</keyword>